<gene>
    <name evidence="1" type="ORF">CATMQ487_43940</name>
</gene>
<dbReference type="Gene3D" id="2.160.10.10">
    <property type="entry name" value="Hexapeptide repeat proteins"/>
    <property type="match status" value="1"/>
</dbReference>
<keyword evidence="2" id="KW-1185">Reference proteome</keyword>
<dbReference type="InterPro" id="IPR011004">
    <property type="entry name" value="Trimer_LpxA-like_sf"/>
</dbReference>
<evidence type="ECO:0008006" key="3">
    <source>
        <dbReference type="Google" id="ProtNLM"/>
    </source>
</evidence>
<sequence length="520" mass="52840">MIAAVFLLVLTLGVIVLPLLPALREWRRPTDVTPLPIDEADALEPDYLARRFAQRIDAALAQGVDELGGTALSMLPRSAAWPSGLLTRKEQRTGRSERIWYGKGDAVLPEGLHGLAEIAARGTLRAAAGHTYRALLAGGRLTLPPRVRVLRWAHGRSVAVGDLCRVPGRLSADELILMGRNVSFALLHAPTICFAGALPSDAQGTLAGIEGVRWEVSADGAWDGAHSVAMVDHSMSIPALRHWEGDLMGAAHLTLGEGCVARGSVKAAGMISLGAGCQVHGGLMAAGEIYLAPGAQVRASIVSETAVVLGPGCVVGVPGAHATVRAPRVEVGQGVVVHGTVWSGSMLLAVGDPLNNGSPGQPDLDDLVAWNEVTGRGVAGNSLTVAPGRAWDGDLVCHGDLALGPRCHAAGGLKAHGAIGLGAGCAVDGSVIAHGEVVVGAGVQVLGSVASESAVLLGPGCIVGAPGRPATVCAPRIEVALGVVVHGTVWAGDSGDALDKMQLVADGADDSGVLPGRALA</sequence>
<accession>A0ABM7YS71</accession>
<dbReference type="SUPFAM" id="SSF51161">
    <property type="entry name" value="Trimeric LpxA-like enzymes"/>
    <property type="match status" value="1"/>
</dbReference>
<name>A0ABM7YS71_9BURK</name>
<reference evidence="1" key="1">
    <citation type="submission" date="2022-04" db="EMBL/GenBank/DDBJ databases">
        <title>Whole genome sequence of Sphaerotilus sp. FB-5.</title>
        <authorList>
            <person name="Takeda M."/>
            <person name="Narihara S."/>
            <person name="Akimoto M."/>
            <person name="Akimoto R."/>
            <person name="Nishiyashiki S."/>
            <person name="Murakami T."/>
        </authorList>
    </citation>
    <scope>NUCLEOTIDE SEQUENCE</scope>
    <source>
        <strain evidence="1">FB-5</strain>
    </source>
</reference>
<dbReference type="Proteomes" id="UP001057498">
    <property type="component" value="Chromosome"/>
</dbReference>
<proteinExistence type="predicted"/>
<evidence type="ECO:0000313" key="1">
    <source>
        <dbReference type="EMBL" id="BDI07424.1"/>
    </source>
</evidence>
<evidence type="ECO:0000313" key="2">
    <source>
        <dbReference type="Proteomes" id="UP001057498"/>
    </source>
</evidence>
<dbReference type="EMBL" id="AP025730">
    <property type="protein sequence ID" value="BDI07424.1"/>
    <property type="molecule type" value="Genomic_DNA"/>
</dbReference>
<dbReference type="RefSeq" id="WP_251970616.1">
    <property type="nucleotide sequence ID" value="NZ_AP025730.1"/>
</dbReference>
<organism evidence="1 2">
    <name type="scientific">Sphaerotilus microaerophilus</name>
    <dbReference type="NCBI Taxonomy" id="2914710"/>
    <lineage>
        <taxon>Bacteria</taxon>
        <taxon>Pseudomonadati</taxon>
        <taxon>Pseudomonadota</taxon>
        <taxon>Betaproteobacteria</taxon>
        <taxon>Burkholderiales</taxon>
        <taxon>Sphaerotilaceae</taxon>
        <taxon>Sphaerotilus</taxon>
    </lineage>
</organism>
<protein>
    <recommendedName>
        <fullName evidence="3">Polymer-forming protein</fullName>
    </recommendedName>
</protein>